<feature type="transmembrane region" description="Helical" evidence="2">
    <location>
        <begin position="524"/>
        <end position="548"/>
    </location>
</feature>
<feature type="transmembrane region" description="Helical" evidence="2">
    <location>
        <begin position="459"/>
        <end position="478"/>
    </location>
</feature>
<dbReference type="OrthoDB" id="532662at2759"/>
<keyword evidence="2" id="KW-0812">Transmembrane</keyword>
<dbReference type="Proteomes" id="UP000232323">
    <property type="component" value="Unassembled WGS sequence"/>
</dbReference>
<proteinExistence type="predicted"/>
<evidence type="ECO:0000313" key="4">
    <source>
        <dbReference type="Proteomes" id="UP000232323"/>
    </source>
</evidence>
<gene>
    <name evidence="3" type="ORF">CEUSTIGMA_g13056.t1</name>
</gene>
<evidence type="ECO:0008006" key="5">
    <source>
        <dbReference type="Google" id="ProtNLM"/>
    </source>
</evidence>
<feature type="transmembrane region" description="Helical" evidence="2">
    <location>
        <begin position="323"/>
        <end position="339"/>
    </location>
</feature>
<dbReference type="AlphaFoldDB" id="A0A250XRD0"/>
<evidence type="ECO:0000256" key="2">
    <source>
        <dbReference type="SAM" id="Phobius"/>
    </source>
</evidence>
<accession>A0A250XRD0</accession>
<feature type="compositionally biased region" description="Polar residues" evidence="1">
    <location>
        <begin position="940"/>
        <end position="951"/>
    </location>
</feature>
<feature type="compositionally biased region" description="Basic and acidic residues" evidence="1">
    <location>
        <begin position="922"/>
        <end position="939"/>
    </location>
</feature>
<feature type="transmembrane region" description="Helical" evidence="2">
    <location>
        <begin position="410"/>
        <end position="433"/>
    </location>
</feature>
<reference evidence="3 4" key="1">
    <citation type="submission" date="2017-08" db="EMBL/GenBank/DDBJ databases">
        <title>Acidophilic green algal genome provides insights into adaptation to an acidic environment.</title>
        <authorList>
            <person name="Hirooka S."/>
            <person name="Hirose Y."/>
            <person name="Kanesaki Y."/>
            <person name="Higuchi S."/>
            <person name="Fujiwara T."/>
            <person name="Onuma R."/>
            <person name="Era A."/>
            <person name="Ohbayashi R."/>
            <person name="Uzuka A."/>
            <person name="Nozaki H."/>
            <person name="Yoshikawa H."/>
            <person name="Miyagishima S.Y."/>
        </authorList>
    </citation>
    <scope>NUCLEOTIDE SEQUENCE [LARGE SCALE GENOMIC DNA]</scope>
    <source>
        <strain evidence="3 4">NIES-2499</strain>
    </source>
</reference>
<comment type="caution">
    <text evidence="3">The sequence shown here is derived from an EMBL/GenBank/DDBJ whole genome shotgun (WGS) entry which is preliminary data.</text>
</comment>
<keyword evidence="4" id="KW-1185">Reference proteome</keyword>
<evidence type="ECO:0000313" key="3">
    <source>
        <dbReference type="EMBL" id="GAX85641.1"/>
    </source>
</evidence>
<keyword evidence="2" id="KW-0472">Membrane</keyword>
<organism evidence="3 4">
    <name type="scientific">Chlamydomonas eustigma</name>
    <dbReference type="NCBI Taxonomy" id="1157962"/>
    <lineage>
        <taxon>Eukaryota</taxon>
        <taxon>Viridiplantae</taxon>
        <taxon>Chlorophyta</taxon>
        <taxon>core chlorophytes</taxon>
        <taxon>Chlorophyceae</taxon>
        <taxon>CS clade</taxon>
        <taxon>Chlamydomonadales</taxon>
        <taxon>Chlamydomonadaceae</taxon>
        <taxon>Chlamydomonas</taxon>
    </lineage>
</organism>
<feature type="transmembrane region" description="Helical" evidence="2">
    <location>
        <begin position="84"/>
        <end position="102"/>
    </location>
</feature>
<protein>
    <recommendedName>
        <fullName evidence="5">Polycystin cation channel PKD1/PKD2 domain-containing protein</fullName>
    </recommendedName>
</protein>
<name>A0A250XRD0_9CHLO</name>
<keyword evidence="2" id="KW-1133">Transmembrane helix</keyword>
<dbReference type="EMBL" id="BEGY01000182">
    <property type="protein sequence ID" value="GAX85641.1"/>
    <property type="molecule type" value="Genomic_DNA"/>
</dbReference>
<evidence type="ECO:0000256" key="1">
    <source>
        <dbReference type="SAM" id="MobiDB-lite"/>
    </source>
</evidence>
<dbReference type="STRING" id="1157962.A0A250XRD0"/>
<feature type="region of interest" description="Disordered" evidence="1">
    <location>
        <begin position="13"/>
        <end position="35"/>
    </location>
</feature>
<feature type="region of interest" description="Disordered" evidence="1">
    <location>
        <begin position="922"/>
        <end position="976"/>
    </location>
</feature>
<sequence length="976" mass="109851">MVVHEHHPVVVSVAGTDGNAEQDESKRRAKEAHKLETKELESSWHAALRKLKDKSNQNAELRNRVVDLQDIVRDVHEYHGVSTLGYFVVYFALANMVLFFHWDISTPILKSNIQQTFMQFGDIPSGNAIALAAVNNMYDAAQFAALYATNFIKLSEDRSLPNDLIMIEEYGNVVYMRMSAAIQENCAYNSLYCYSTSGGTDSSSFNSSGHWKVLANGISGVGLGSMIIADIISSDVTSRSKSLSIASNISSADLAFLSTYSYFTSVDMVVQNQLSSRDLVYISLQFQRNLGAFQGNSQVISTTSISTSLIQGLYVSKLDKARIAVEVLFLFMTVGYIMYEFDAAYLSYQQYRGADGITRYLSSDWAKIDIVSNLYSLAWCIWYIYLVVLDYSRSQTVTENASSINSALDYGIKLEVWLFAGIINCLLIGLRVLKHMTLQGSLRIYSKVLGKTWGTLRDFLFFFLYILILLGLGVLAFFQISGGNPAFSTIQGAIQSMGLLTFGFMDYPTFTNLGLGLGSWSPTIILVFWVVVMILIIISQNIVLSIVVSAYEESKQSEPFIEASIFSLMIHRALFEWFYQTSRLRAQPLIEFVEHTVNKFHQDLYLHGIGQGRGDLFTTYIRARWAICLLPEVQVIKNFFFDYGSQKFKEQSRWDPVYMNFMEVKHTKLLRSFRHLLNKVQNEEIAVEALIAATGFQDVGAEYEQLKVNNQEFKTASMHDLLSNAGAIGRRLSRVAPEPIKALDQVDPSGKMQPIDSALSADADFIGETDLVGNSKTQSGLVVEASMELPFDHEMLLHLMENVMCNNLDFVMAKHIIGVPLSRFTRDKMWIAADYIMKVYSFPVTEIPDERKREHVEARIAERNRASRQHLKPGQKSALKQKQVLAEAVLDPSSEISHRHGWETAIEASKDRSWREIEAVDGHNAKSASDHVRISHRDSSSIVLNSQQQLTVKKGKKSKSKEAVREKSSVPIMMDE</sequence>
<feature type="transmembrane region" description="Helical" evidence="2">
    <location>
        <begin position="370"/>
        <end position="389"/>
    </location>
</feature>